<reference evidence="1 4" key="2">
    <citation type="submission" date="2019-11" db="EMBL/GenBank/DDBJ databases">
        <title>Flavobacterium resistens genome.</title>
        <authorList>
            <person name="Wilson V.M."/>
            <person name="Newman J.D."/>
        </authorList>
    </citation>
    <scope>NUCLEOTIDE SEQUENCE [LARGE SCALE GENOMIC DNA]</scope>
    <source>
        <strain evidence="1 4">DSM 19382</strain>
    </source>
</reference>
<proteinExistence type="predicted"/>
<organism evidence="2 3">
    <name type="scientific">Flavobacterium resistens</name>
    <dbReference type="NCBI Taxonomy" id="443612"/>
    <lineage>
        <taxon>Bacteria</taxon>
        <taxon>Pseudomonadati</taxon>
        <taxon>Bacteroidota</taxon>
        <taxon>Flavobacteriia</taxon>
        <taxon>Flavobacteriales</taxon>
        <taxon>Flavobacteriaceae</taxon>
        <taxon>Flavobacterium</taxon>
    </lineage>
</organism>
<reference evidence="2 3" key="1">
    <citation type="submission" date="2017-05" db="EMBL/GenBank/DDBJ databases">
        <authorList>
            <person name="Varghese N."/>
            <person name="Submissions S."/>
        </authorList>
    </citation>
    <scope>NUCLEOTIDE SEQUENCE [LARGE SCALE GENOMIC DNA]</scope>
    <source>
        <strain evidence="2 3">DSM 19382</strain>
    </source>
</reference>
<accession>A0A521EZF7</accession>
<gene>
    <name evidence="1" type="ORF">GJU42_15295</name>
    <name evidence="2" type="ORF">SAMN06265349_10630</name>
</gene>
<dbReference type="EMBL" id="WKKG01000008">
    <property type="protein sequence ID" value="MRX69337.1"/>
    <property type="molecule type" value="Genomic_DNA"/>
</dbReference>
<protein>
    <submittedName>
        <fullName evidence="2">Uncharacterized protein</fullName>
    </submittedName>
</protein>
<dbReference type="EMBL" id="FXTA01000006">
    <property type="protein sequence ID" value="SMO89324.1"/>
    <property type="molecule type" value="Genomic_DNA"/>
</dbReference>
<dbReference type="RefSeq" id="WP_154275372.1">
    <property type="nucleotide sequence ID" value="NZ_FXTA01000006.1"/>
</dbReference>
<evidence type="ECO:0000313" key="1">
    <source>
        <dbReference type="EMBL" id="MRX69337.1"/>
    </source>
</evidence>
<evidence type="ECO:0000313" key="2">
    <source>
        <dbReference type="EMBL" id="SMO89324.1"/>
    </source>
</evidence>
<keyword evidence="4" id="KW-1185">Reference proteome</keyword>
<dbReference type="AlphaFoldDB" id="A0A521EZF7"/>
<sequence length="45" mass="5316">MNHENQLIEKFQVEELEKRYEFAWIESVGGSIKTDSGTIKWETDV</sequence>
<name>A0A521EZF7_9FLAO</name>
<dbReference type="Proteomes" id="UP000468990">
    <property type="component" value="Unassembled WGS sequence"/>
</dbReference>
<evidence type="ECO:0000313" key="3">
    <source>
        <dbReference type="Proteomes" id="UP000317289"/>
    </source>
</evidence>
<evidence type="ECO:0000313" key="4">
    <source>
        <dbReference type="Proteomes" id="UP000468990"/>
    </source>
</evidence>
<dbReference type="Proteomes" id="UP000317289">
    <property type="component" value="Unassembled WGS sequence"/>
</dbReference>